<dbReference type="InterPro" id="IPR035437">
    <property type="entry name" value="SNase_OB-fold_sf"/>
</dbReference>
<protein>
    <recommendedName>
        <fullName evidence="3">Nuclease</fullName>
    </recommendedName>
</protein>
<accession>A0A9X9WVJ7</accession>
<proteinExistence type="predicted"/>
<evidence type="ECO:0008006" key="3">
    <source>
        <dbReference type="Google" id="ProtNLM"/>
    </source>
</evidence>
<dbReference type="RefSeq" id="WP_211861546.1">
    <property type="nucleotide sequence ID" value="NZ_JAAEDM010000015.1"/>
</dbReference>
<reference evidence="1" key="2">
    <citation type="journal article" date="2021" name="Syst. Appl. Microbiol.">
        <title>Roseomonas hellenica sp. nov., isolated from roots of wild-growing Alkanna tinctoria.</title>
        <authorList>
            <person name="Rat A."/>
            <person name="Naranjo H.D."/>
            <person name="Lebbe L."/>
            <person name="Cnockaert M."/>
            <person name="Krigas N."/>
            <person name="Grigoriadou K."/>
            <person name="Maloupa E."/>
            <person name="Willems A."/>
        </authorList>
    </citation>
    <scope>NUCLEOTIDE SEQUENCE</scope>
    <source>
        <strain evidence="1">LMG 31231</strain>
    </source>
</reference>
<dbReference type="EMBL" id="JAAEDM010000015">
    <property type="protein sequence ID" value="MBR0671176.1"/>
    <property type="molecule type" value="Genomic_DNA"/>
</dbReference>
<organism evidence="1 2">
    <name type="scientific">Neoroseomonas soli</name>
    <dbReference type="NCBI Taxonomy" id="1081025"/>
    <lineage>
        <taxon>Bacteria</taxon>
        <taxon>Pseudomonadati</taxon>
        <taxon>Pseudomonadota</taxon>
        <taxon>Alphaproteobacteria</taxon>
        <taxon>Acetobacterales</taxon>
        <taxon>Acetobacteraceae</taxon>
        <taxon>Neoroseomonas</taxon>
    </lineage>
</organism>
<comment type="caution">
    <text evidence="1">The sequence shown here is derived from an EMBL/GenBank/DDBJ whole genome shotgun (WGS) entry which is preliminary data.</text>
</comment>
<dbReference type="Proteomes" id="UP001138751">
    <property type="component" value="Unassembled WGS sequence"/>
</dbReference>
<evidence type="ECO:0000313" key="1">
    <source>
        <dbReference type="EMBL" id="MBR0671176.1"/>
    </source>
</evidence>
<keyword evidence="2" id="KW-1185">Reference proteome</keyword>
<dbReference type="Gene3D" id="2.40.50.90">
    <property type="match status" value="1"/>
</dbReference>
<dbReference type="AlphaFoldDB" id="A0A9X9WVJ7"/>
<reference evidence="1" key="1">
    <citation type="submission" date="2020-01" db="EMBL/GenBank/DDBJ databases">
        <authorList>
            <person name="Rat A."/>
        </authorList>
    </citation>
    <scope>NUCLEOTIDE SEQUENCE</scope>
    <source>
        <strain evidence="1">LMG 31231</strain>
    </source>
</reference>
<gene>
    <name evidence="1" type="ORF">GXW76_08315</name>
</gene>
<name>A0A9X9WVJ7_9PROT</name>
<dbReference type="SUPFAM" id="SSF50199">
    <property type="entry name" value="Staphylococcal nuclease"/>
    <property type="match status" value="1"/>
</dbReference>
<evidence type="ECO:0000313" key="2">
    <source>
        <dbReference type="Proteomes" id="UP001138751"/>
    </source>
</evidence>
<sequence>MSRDAVRWLILGAAALALFVGLGLREPARIQPMPRVVYGPAYAPGATAVPATSAASPRGVWTEPPRSMSAEPMRCTATAWADGDTLTVICGGSQHRIRVRSVDTVERGEPGYAAAREELRRRTQGCPLVLVPHHRSYDRIVADVICNGVDVGRAMDAAGWSKPVGARR</sequence>